<evidence type="ECO:0000256" key="7">
    <source>
        <dbReference type="ARBA" id="ARBA00052347"/>
    </source>
</evidence>
<accession>A0A8I3W9H0</accession>
<dbReference type="Gene3D" id="3.90.226.10">
    <property type="entry name" value="2-enoyl-CoA Hydratase, Chain A, domain 1"/>
    <property type="match status" value="2"/>
</dbReference>
<dbReference type="GeneTree" id="ENSGT00940000155949"/>
<feature type="domain" description="CoA carboxyltransferase N-terminal" evidence="12">
    <location>
        <begin position="49"/>
        <end position="306"/>
    </location>
</feature>
<dbReference type="SUPFAM" id="SSF52096">
    <property type="entry name" value="ClpP/crotonase"/>
    <property type="match status" value="2"/>
</dbReference>
<reference evidence="14 15" key="1">
    <citation type="submission" date="2009-03" db="EMBL/GenBank/DDBJ databases">
        <authorList>
            <person name="Warren W."/>
            <person name="Ye L."/>
            <person name="Minx P."/>
            <person name="Worley K."/>
            <person name="Gibbs R."/>
            <person name="Wilson R.K."/>
        </authorList>
    </citation>
    <scope>NUCLEOTIDE SEQUENCE [LARGE SCALE GENOMIC DNA]</scope>
</reference>
<evidence type="ECO:0000256" key="5">
    <source>
        <dbReference type="ARBA" id="ARBA00031237"/>
    </source>
</evidence>
<dbReference type="PANTHER" id="PTHR22855">
    <property type="entry name" value="ACETYL, PROPIONYL, PYRUVATE, AND GLUTACONYL CARBOXYLASE-RELATED"/>
    <property type="match status" value="1"/>
</dbReference>
<dbReference type="InterPro" id="IPR034733">
    <property type="entry name" value="AcCoA_carboxyl_beta"/>
</dbReference>
<evidence type="ECO:0000256" key="6">
    <source>
        <dbReference type="ARBA" id="ARBA00031404"/>
    </source>
</evidence>
<dbReference type="GO" id="GO:1905202">
    <property type="term" value="C:methylcrotonoyl-CoA carboxylase complex"/>
    <property type="evidence" value="ECO:0007669"/>
    <property type="project" value="TreeGrafter"/>
</dbReference>
<dbReference type="GO" id="GO:0005739">
    <property type="term" value="C:mitochondrion"/>
    <property type="evidence" value="ECO:0007669"/>
    <property type="project" value="TreeGrafter"/>
</dbReference>
<comment type="similarity">
    <text evidence="1">Belongs to the AccD/PCCB family.</text>
</comment>
<comment type="subunit">
    <text evidence="9">Probably a dodecamer composed of six biotin-containing alpha subunits (MCCC1) and six beta (MCCC2) subunits.</text>
</comment>
<organism evidence="14 15">
    <name type="scientific">Callithrix jacchus</name>
    <name type="common">White-tufted-ear marmoset</name>
    <name type="synonym">Simia Jacchus</name>
    <dbReference type="NCBI Taxonomy" id="9483"/>
    <lineage>
        <taxon>Eukaryota</taxon>
        <taxon>Metazoa</taxon>
        <taxon>Chordata</taxon>
        <taxon>Craniata</taxon>
        <taxon>Vertebrata</taxon>
        <taxon>Euteleostomi</taxon>
        <taxon>Mammalia</taxon>
        <taxon>Eutheria</taxon>
        <taxon>Euarchontoglires</taxon>
        <taxon>Primates</taxon>
        <taxon>Haplorrhini</taxon>
        <taxon>Platyrrhini</taxon>
        <taxon>Cebidae</taxon>
        <taxon>Callitrichinae</taxon>
        <taxon>Callithrix</taxon>
        <taxon>Callithrix</taxon>
    </lineage>
</organism>
<comment type="function">
    <text evidence="8">Carboxyltransferase subunit of the 3-methylcrotonyl-CoA carboxylase, an enzyme that catalyzes the conversion of 3-methylcrotonyl-CoA to 3-methylglutaconyl-CoA, a critical step for leucine and isovaleric acid catabolism.</text>
</comment>
<comment type="pathway">
    <text evidence="2">Amino-acid degradation; L-leucine degradation; (S)-3-hydroxy-3-methylglutaryl-CoA from 3-isovaleryl-CoA: step 2/3.</text>
</comment>
<evidence type="ECO:0000256" key="1">
    <source>
        <dbReference type="ARBA" id="ARBA00006102"/>
    </source>
</evidence>
<dbReference type="AlphaFoldDB" id="A0A8I3W9H0"/>
<dbReference type="Proteomes" id="UP000008225">
    <property type="component" value="Chromosome 2"/>
</dbReference>
<dbReference type="InterPro" id="IPR029045">
    <property type="entry name" value="ClpP/crotonase-like_dom_sf"/>
</dbReference>
<evidence type="ECO:0000259" key="13">
    <source>
        <dbReference type="PROSITE" id="PS50989"/>
    </source>
</evidence>
<dbReference type="PROSITE" id="PS50989">
    <property type="entry name" value="COA_CT_CTER"/>
    <property type="match status" value="1"/>
</dbReference>
<evidence type="ECO:0000313" key="15">
    <source>
        <dbReference type="Proteomes" id="UP000008225"/>
    </source>
</evidence>
<evidence type="ECO:0000259" key="12">
    <source>
        <dbReference type="PROSITE" id="PS50980"/>
    </source>
</evidence>
<dbReference type="GO" id="GO:0004485">
    <property type="term" value="F:methylcrotonoyl-CoA carboxylase activity"/>
    <property type="evidence" value="ECO:0007669"/>
    <property type="project" value="UniProtKB-EC"/>
</dbReference>
<dbReference type="FunFam" id="3.90.226.10:FF:000004">
    <property type="entry name" value="Methylcrotonoyl-CoA carboxylase beta chain"/>
    <property type="match status" value="1"/>
</dbReference>
<evidence type="ECO:0000256" key="2">
    <source>
        <dbReference type="ARBA" id="ARBA00025711"/>
    </source>
</evidence>
<evidence type="ECO:0000256" key="4">
    <source>
        <dbReference type="ARBA" id="ARBA00031109"/>
    </source>
</evidence>
<dbReference type="PANTHER" id="PTHR22855:SF13">
    <property type="entry name" value="METHYLCROTONOYL-COA CARBOXYLASE BETA CHAIN, MITOCHONDRIAL"/>
    <property type="match status" value="1"/>
</dbReference>
<reference evidence="14" key="3">
    <citation type="submission" date="2025-09" db="UniProtKB">
        <authorList>
            <consortium name="Ensembl"/>
        </authorList>
    </citation>
    <scope>IDENTIFICATION</scope>
</reference>
<name>A0A8I3W9H0_CALJA</name>
<evidence type="ECO:0000256" key="10">
    <source>
        <dbReference type="ARBA" id="ARBA00073673"/>
    </source>
</evidence>
<evidence type="ECO:0000313" key="14">
    <source>
        <dbReference type="Ensembl" id="ENSCJAP00000089416.1"/>
    </source>
</evidence>
<sequence>MWAARRLALWPCARAATAGLRAYHGDSVASLGTQTDAGSAVYQENYEQMKALVNQLHERMQSIKLGGGEKAQALHKSRGKLLPRERIDNLIDPGSPFLELSQFAGYQLYDNEEVPAGGIITGIGRVSGVECMILANDATVKGGTYFPVTVKKQLRAQEIAMQNRLPCIYLVDSGGAYLPRQADGFADRDHFGRIFYNQAIMSSQNIAQIAVVMGSCTAGGAYVPAMADENIIVRKKGTIFLGGPPLVKAATGEEVSAEDLGGADLHCRKSGVSDHCALDDHHALHLTRKAVRNLNYQKKLDVTIEPSEEPLFPADELYGIVGTNLKRSFDVREGAHFIQLCCQRNIPLLFLQNITGFMIGREYEAEGIAKDGAKLVAAVACAQVPKITLIIGGSYGAGNFGMCGRAYSPRFLYLWPNARISVMGGEQAASVLATVAKDKRAREGKPFSSADEAALKEPIIKKFEEEGNPYYSSARVWDDGIIDPADTRLVLGLSFSAALNAPIKKTNFAIFRM</sequence>
<feature type="signal peptide" evidence="11">
    <location>
        <begin position="1"/>
        <end position="15"/>
    </location>
</feature>
<dbReference type="InterPro" id="IPR011762">
    <property type="entry name" value="COA_CT_N"/>
</dbReference>
<gene>
    <name evidence="14" type="primary">MCCC2</name>
</gene>
<evidence type="ECO:0000256" key="3">
    <source>
        <dbReference type="ARBA" id="ARBA00026116"/>
    </source>
</evidence>
<feature type="chain" id="PRO_5035238906" description="Methylcrotonoyl-CoA carboxylase beta chain, mitochondrial" evidence="11">
    <location>
        <begin position="16"/>
        <end position="513"/>
    </location>
</feature>
<dbReference type="FunFam" id="3.90.226.10:FF:000007">
    <property type="entry name" value="Methylcrotonoyl-CoA carboxylase subunit beta"/>
    <property type="match status" value="1"/>
</dbReference>
<evidence type="ECO:0000256" key="8">
    <source>
        <dbReference type="ARBA" id="ARBA00053988"/>
    </source>
</evidence>
<proteinExistence type="inferred from homology"/>
<reference evidence="14" key="2">
    <citation type="submission" date="2025-08" db="UniProtKB">
        <authorList>
            <consortium name="Ensembl"/>
        </authorList>
    </citation>
    <scope>IDENTIFICATION</scope>
</reference>
<dbReference type="InterPro" id="IPR045190">
    <property type="entry name" value="MCCB/AccD1-like"/>
</dbReference>
<dbReference type="PROSITE" id="PS50980">
    <property type="entry name" value="COA_CT_NTER"/>
    <property type="match status" value="1"/>
</dbReference>
<dbReference type="Ensembl" id="ENSCJAT00000117922.1">
    <property type="protein sequence ID" value="ENSCJAP00000089416.1"/>
    <property type="gene ID" value="ENSCJAG00000016310.5"/>
</dbReference>
<feature type="domain" description="CoA carboxyltransferase C-terminal" evidence="13">
    <location>
        <begin position="55"/>
        <end position="505"/>
    </location>
</feature>
<dbReference type="Pfam" id="PF01039">
    <property type="entry name" value="Carboxyl_trans"/>
    <property type="match status" value="2"/>
</dbReference>
<comment type="catalytic activity">
    <reaction evidence="7">
        <text>3-methylbut-2-enoyl-CoA + hydrogencarbonate + ATP = 3-methyl-(2E)-glutaconyl-CoA + ADP + phosphate + H(+)</text>
        <dbReference type="Rhea" id="RHEA:13589"/>
        <dbReference type="ChEBI" id="CHEBI:15378"/>
        <dbReference type="ChEBI" id="CHEBI:17544"/>
        <dbReference type="ChEBI" id="CHEBI:30616"/>
        <dbReference type="ChEBI" id="CHEBI:43474"/>
        <dbReference type="ChEBI" id="CHEBI:57344"/>
        <dbReference type="ChEBI" id="CHEBI:57346"/>
        <dbReference type="ChEBI" id="CHEBI:456216"/>
        <dbReference type="EC" id="6.4.1.4"/>
    </reaction>
</comment>
<keyword evidence="11" id="KW-0732">Signal</keyword>
<protein>
    <recommendedName>
        <fullName evidence="10">Methylcrotonoyl-CoA carboxylase beta chain, mitochondrial</fullName>
        <ecNumber evidence="3">6.4.1.4</ecNumber>
    </recommendedName>
    <alternativeName>
        <fullName evidence="6">3-methylcrotonyl-CoA carboxylase 2</fullName>
    </alternativeName>
    <alternativeName>
        <fullName evidence="4">3-methylcrotonyl-CoA carboxylase non-biotin-containing subunit</fullName>
    </alternativeName>
    <alternativeName>
        <fullName evidence="5">3-methylcrotonyl-CoA:carbon dioxide ligase subunit beta</fullName>
    </alternativeName>
</protein>
<dbReference type="UniPathway" id="UPA00363">
    <property type="reaction ID" value="UER00861"/>
</dbReference>
<evidence type="ECO:0000256" key="11">
    <source>
        <dbReference type="SAM" id="SignalP"/>
    </source>
</evidence>
<dbReference type="EC" id="6.4.1.4" evidence="3"/>
<dbReference type="GO" id="GO:0006552">
    <property type="term" value="P:L-leucine catabolic process"/>
    <property type="evidence" value="ECO:0007669"/>
    <property type="project" value="UniProtKB-UniPathway"/>
</dbReference>
<dbReference type="InterPro" id="IPR011763">
    <property type="entry name" value="COA_CT_C"/>
</dbReference>
<evidence type="ECO:0000256" key="9">
    <source>
        <dbReference type="ARBA" id="ARBA00062256"/>
    </source>
</evidence>
<keyword evidence="15" id="KW-1185">Reference proteome</keyword>